<dbReference type="Gene3D" id="1.10.150.50">
    <property type="entry name" value="Transcription Factor, Ets-1"/>
    <property type="match status" value="2"/>
</dbReference>
<evidence type="ECO:0000313" key="2">
    <source>
        <dbReference type="EMBL" id="CAG8491431.1"/>
    </source>
</evidence>
<dbReference type="EMBL" id="CAJVPY010000773">
    <property type="protein sequence ID" value="CAG8491431.1"/>
    <property type="molecule type" value="Genomic_DNA"/>
</dbReference>
<dbReference type="OrthoDB" id="2353699at2759"/>
<reference evidence="2" key="1">
    <citation type="submission" date="2021-06" db="EMBL/GenBank/DDBJ databases">
        <authorList>
            <person name="Kallberg Y."/>
            <person name="Tangrot J."/>
            <person name="Rosling A."/>
        </authorList>
    </citation>
    <scope>NUCLEOTIDE SEQUENCE</scope>
    <source>
        <strain evidence="2">MA453B</strain>
    </source>
</reference>
<dbReference type="AlphaFoldDB" id="A0A9N8ZFS3"/>
<sequence length="296" mass="35236">MIRLSYNRIKDYFYKSNNIQTIIQKTISPNFNYVGNKKIIPIRPITTNSTNNFYKSTEYMNRNVKSGIIIFKRNVTMESATNDNKETSLTDTTPKLLNYRPRYDRDGQVLPSLPLEKVEELLYERIKWQSENIYDRVNYELLEDFSAWLQGCKMQHLAYLFDGKNWRKIINMNARDLEFLGVKSATFRRRLTTYFWVIRLDLAAKEERVFRYKKIRTTPDITPELLEGMKQYASKFEGKKWQDILEFNYKDLVALGIESIEDRILLIKSFWKAKRVIIYTEKIKKASEVDVSGENM</sequence>
<dbReference type="InterPro" id="IPR013761">
    <property type="entry name" value="SAM/pointed_sf"/>
</dbReference>
<feature type="domain" description="SAM" evidence="1">
    <location>
        <begin position="138"/>
        <end position="192"/>
    </location>
</feature>
<dbReference type="InterPro" id="IPR001660">
    <property type="entry name" value="SAM"/>
</dbReference>
<gene>
    <name evidence="2" type="ORF">DERYTH_LOCUS2433</name>
</gene>
<comment type="caution">
    <text evidence="2">The sequence shown here is derived from an EMBL/GenBank/DDBJ whole genome shotgun (WGS) entry which is preliminary data.</text>
</comment>
<dbReference type="Pfam" id="PF07647">
    <property type="entry name" value="SAM_2"/>
    <property type="match status" value="1"/>
</dbReference>
<dbReference type="Proteomes" id="UP000789405">
    <property type="component" value="Unassembled WGS sequence"/>
</dbReference>
<evidence type="ECO:0000313" key="3">
    <source>
        <dbReference type="Proteomes" id="UP000789405"/>
    </source>
</evidence>
<accession>A0A9N8ZFS3</accession>
<organism evidence="2 3">
    <name type="scientific">Dentiscutata erythropus</name>
    <dbReference type="NCBI Taxonomy" id="1348616"/>
    <lineage>
        <taxon>Eukaryota</taxon>
        <taxon>Fungi</taxon>
        <taxon>Fungi incertae sedis</taxon>
        <taxon>Mucoromycota</taxon>
        <taxon>Glomeromycotina</taxon>
        <taxon>Glomeromycetes</taxon>
        <taxon>Diversisporales</taxon>
        <taxon>Gigasporaceae</taxon>
        <taxon>Dentiscutata</taxon>
    </lineage>
</organism>
<name>A0A9N8ZFS3_9GLOM</name>
<proteinExistence type="predicted"/>
<evidence type="ECO:0000259" key="1">
    <source>
        <dbReference type="Pfam" id="PF07647"/>
    </source>
</evidence>
<keyword evidence="3" id="KW-1185">Reference proteome</keyword>
<protein>
    <submittedName>
        <fullName evidence="2">8853_t:CDS:1</fullName>
    </submittedName>
</protein>
<dbReference type="SUPFAM" id="SSF47769">
    <property type="entry name" value="SAM/Pointed domain"/>
    <property type="match status" value="1"/>
</dbReference>